<dbReference type="Gene3D" id="3.40.50.720">
    <property type="entry name" value="NAD(P)-binding Rossmann-like Domain"/>
    <property type="match status" value="1"/>
</dbReference>
<keyword evidence="2" id="KW-0560">Oxidoreductase</keyword>
<dbReference type="InterPro" id="IPR002347">
    <property type="entry name" value="SDR_fam"/>
</dbReference>
<dbReference type="Proteomes" id="UP000036867">
    <property type="component" value="Unassembled WGS sequence"/>
</dbReference>
<organism evidence="3 4">
    <name type="scientific">Viridibacillus arvi</name>
    <dbReference type="NCBI Taxonomy" id="263475"/>
    <lineage>
        <taxon>Bacteria</taxon>
        <taxon>Bacillati</taxon>
        <taxon>Bacillota</taxon>
        <taxon>Bacilli</taxon>
        <taxon>Bacillales</taxon>
        <taxon>Caryophanaceae</taxon>
        <taxon>Viridibacillus</taxon>
    </lineage>
</organism>
<dbReference type="GO" id="GO:0008206">
    <property type="term" value="P:bile acid metabolic process"/>
    <property type="evidence" value="ECO:0007669"/>
    <property type="project" value="UniProtKB-ARBA"/>
</dbReference>
<name>A0A0M0LMW3_9BACL</name>
<gene>
    <name evidence="3" type="ORF">AMD00_08300</name>
</gene>
<dbReference type="InterPro" id="IPR020904">
    <property type="entry name" value="Sc_DH/Rdtase_CS"/>
</dbReference>
<dbReference type="InterPro" id="IPR036291">
    <property type="entry name" value="NAD(P)-bd_dom_sf"/>
</dbReference>
<dbReference type="NCBIfam" id="NF005559">
    <property type="entry name" value="PRK07231.1"/>
    <property type="match status" value="1"/>
</dbReference>
<protein>
    <submittedName>
        <fullName evidence="3">Short-chain dehydrogenase</fullName>
    </submittedName>
</protein>
<dbReference type="PANTHER" id="PTHR42879">
    <property type="entry name" value="3-OXOACYL-(ACYL-CARRIER-PROTEIN) REDUCTASE"/>
    <property type="match status" value="1"/>
</dbReference>
<dbReference type="Pfam" id="PF13561">
    <property type="entry name" value="adh_short_C2"/>
    <property type="match status" value="1"/>
</dbReference>
<dbReference type="InterPro" id="IPR050259">
    <property type="entry name" value="SDR"/>
</dbReference>
<reference evidence="4" key="1">
    <citation type="submission" date="2015-08" db="EMBL/GenBank/DDBJ databases">
        <title>Fjat-10028 dsm 16317.</title>
        <authorList>
            <person name="Liu B."/>
            <person name="Wang J."/>
            <person name="Zhu Y."/>
            <person name="Liu G."/>
            <person name="Chen Q."/>
            <person name="Chen Z."/>
            <person name="Lan J."/>
            <person name="Che J."/>
            <person name="Ge C."/>
            <person name="Shi H."/>
            <person name="Pan Z."/>
            <person name="Liu X."/>
        </authorList>
    </citation>
    <scope>NUCLEOTIDE SEQUENCE [LARGE SCALE GENOMIC DNA]</scope>
    <source>
        <strain evidence="4">DSM 16317</strain>
    </source>
</reference>
<dbReference type="PANTHER" id="PTHR42879:SF2">
    <property type="entry name" value="3-OXOACYL-[ACYL-CARRIER-PROTEIN] REDUCTASE FABG"/>
    <property type="match status" value="1"/>
</dbReference>
<evidence type="ECO:0000313" key="4">
    <source>
        <dbReference type="Proteomes" id="UP000036867"/>
    </source>
</evidence>
<accession>A0A0M0LMW3</accession>
<evidence type="ECO:0000256" key="2">
    <source>
        <dbReference type="ARBA" id="ARBA00023002"/>
    </source>
</evidence>
<comment type="similarity">
    <text evidence="1">Belongs to the short-chain dehydrogenases/reductases (SDR) family.</text>
</comment>
<evidence type="ECO:0000256" key="1">
    <source>
        <dbReference type="ARBA" id="ARBA00006484"/>
    </source>
</evidence>
<dbReference type="CDD" id="cd05233">
    <property type="entry name" value="SDR_c"/>
    <property type="match status" value="1"/>
</dbReference>
<dbReference type="PROSITE" id="PS00061">
    <property type="entry name" value="ADH_SHORT"/>
    <property type="match status" value="1"/>
</dbReference>
<dbReference type="OrthoDB" id="112317at2"/>
<dbReference type="GeneID" id="301136105"/>
<keyword evidence="4" id="KW-1185">Reference proteome</keyword>
<dbReference type="GO" id="GO:0016491">
    <property type="term" value="F:oxidoreductase activity"/>
    <property type="evidence" value="ECO:0007669"/>
    <property type="project" value="UniProtKB-KW"/>
</dbReference>
<dbReference type="RefSeq" id="WP_053416551.1">
    <property type="nucleotide sequence ID" value="NZ_LILB01000001.1"/>
</dbReference>
<dbReference type="EMBL" id="LILB01000001">
    <property type="protein sequence ID" value="KOO52384.1"/>
    <property type="molecule type" value="Genomic_DNA"/>
</dbReference>
<comment type="caution">
    <text evidence="3">The sequence shown here is derived from an EMBL/GenBank/DDBJ whole genome shotgun (WGS) entry which is preliminary data.</text>
</comment>
<dbReference type="PRINTS" id="PR00080">
    <property type="entry name" value="SDRFAMILY"/>
</dbReference>
<sequence length="257" mass="27924">MRLEDYVVIVTGAGQGMGQGIAQEFAKEGATVVIAELNVANGKAVEATINNAGGKAHFIKTDVADEENIENMVNEVIDRYGKIDTLVNNAGVTLFKPLQDITTEDWDTVINIDLKGTFLCCKYVSKYMMQKNRGSIINISSNHSISTLPDTEVYAAAKAGVNGMSRSMSLSLGKYGIRVNTICPGFTDTPHHQKWLSNHEDPIEVNEYVLSLHATPRISTPYDIGRLAVYLASDEAEMVTGSDLVIDGGVTSRLYNS</sequence>
<dbReference type="AlphaFoldDB" id="A0A0M0LMW3"/>
<dbReference type="STRING" id="263475.AMD00_08300"/>
<dbReference type="PRINTS" id="PR00081">
    <property type="entry name" value="GDHRDH"/>
</dbReference>
<evidence type="ECO:0000313" key="3">
    <source>
        <dbReference type="EMBL" id="KOO52384.1"/>
    </source>
</evidence>
<proteinExistence type="inferred from homology"/>
<dbReference type="FunFam" id="3.40.50.720:FF:000084">
    <property type="entry name" value="Short-chain dehydrogenase reductase"/>
    <property type="match status" value="1"/>
</dbReference>
<dbReference type="SUPFAM" id="SSF51735">
    <property type="entry name" value="NAD(P)-binding Rossmann-fold domains"/>
    <property type="match status" value="1"/>
</dbReference>